<gene>
    <name evidence="3" type="ORF">FR943_03595</name>
</gene>
<keyword evidence="1" id="KW-0732">Signal</keyword>
<feature type="domain" description="DUF4333" evidence="2">
    <location>
        <begin position="15"/>
        <end position="91"/>
    </location>
</feature>
<accession>A0ABS6KHC6</accession>
<dbReference type="PROSITE" id="PS51257">
    <property type="entry name" value="PROKAR_LIPOPROTEIN"/>
    <property type="match status" value="1"/>
</dbReference>
<name>A0ABS6KHC6_9MYCO</name>
<evidence type="ECO:0000313" key="3">
    <source>
        <dbReference type="EMBL" id="MBU9762936.1"/>
    </source>
</evidence>
<evidence type="ECO:0000313" key="4">
    <source>
        <dbReference type="Proteomes" id="UP000812982"/>
    </source>
</evidence>
<protein>
    <submittedName>
        <fullName evidence="3">DUF4333 domain-containing protein</fullName>
    </submittedName>
</protein>
<dbReference type="Pfam" id="PF14230">
    <property type="entry name" value="DUF4333"/>
    <property type="match status" value="1"/>
</dbReference>
<evidence type="ECO:0000256" key="1">
    <source>
        <dbReference type="SAM" id="SignalP"/>
    </source>
</evidence>
<evidence type="ECO:0000259" key="2">
    <source>
        <dbReference type="Pfam" id="PF14230"/>
    </source>
</evidence>
<organism evidence="3 4">
    <name type="scientific">[Mycobacterium] fortunisiensis</name>
    <dbReference type="NCBI Taxonomy" id="2600579"/>
    <lineage>
        <taxon>Bacteria</taxon>
        <taxon>Bacillati</taxon>
        <taxon>Actinomycetota</taxon>
        <taxon>Actinomycetes</taxon>
        <taxon>Mycobacteriales</taxon>
        <taxon>Mycobacteriaceae</taxon>
        <taxon>Mycolicibacterium</taxon>
    </lineage>
</organism>
<keyword evidence="4" id="KW-1185">Reference proteome</keyword>
<proteinExistence type="predicted"/>
<reference evidence="3 4" key="1">
    <citation type="journal article" date="2021" name="Sci. Rep.">
        <title>Phenotypic and genomic hallmarks of a novel, potentially pathogenic rapidly growing Mycobacterium species related to the Mycobacterium fortuitum complex.</title>
        <authorList>
            <person name="Gharbi R."/>
            <person name="Khanna V."/>
            <person name="Frigui W."/>
            <person name="Mhenni B."/>
            <person name="Brosch R."/>
            <person name="Mardassi H."/>
        </authorList>
    </citation>
    <scope>NUCLEOTIDE SEQUENCE [LARGE SCALE GENOMIC DNA]</scope>
    <source>
        <strain evidence="3 4">TNTM28</strain>
    </source>
</reference>
<feature type="signal peptide" evidence="1">
    <location>
        <begin position="1"/>
        <end position="20"/>
    </location>
</feature>
<dbReference type="EMBL" id="VOMB01000004">
    <property type="protein sequence ID" value="MBU9762936.1"/>
    <property type="molecule type" value="Genomic_DNA"/>
</dbReference>
<dbReference type="Proteomes" id="UP000812982">
    <property type="component" value="Unassembled WGS sequence"/>
</dbReference>
<dbReference type="InterPro" id="IPR025637">
    <property type="entry name" value="DUF4333"/>
</dbReference>
<feature type="chain" id="PRO_5046779008" evidence="1">
    <location>
        <begin position="21"/>
        <end position="106"/>
    </location>
</feature>
<comment type="caution">
    <text evidence="3">The sequence shown here is derived from an EMBL/GenBank/DDBJ whole genome shotgun (WGS) entry which is preliminary data.</text>
</comment>
<sequence length="106" mass="10863">MPRKLAASMLAMTALLGACSASVEVGKTAAVSKEQLDKTVKEKLEAQVGAKADSVDCDGDLEGKVGATQRCVLTAGGTKMGVTVTATSVEGDNVKFDVKVDDKPMS</sequence>